<protein>
    <submittedName>
        <fullName evidence="2">Bacteriochlorophyll 4-vinyl reductase</fullName>
    </submittedName>
</protein>
<evidence type="ECO:0000313" key="3">
    <source>
        <dbReference type="Proteomes" id="UP000233293"/>
    </source>
</evidence>
<dbReference type="InterPro" id="IPR004096">
    <property type="entry name" value="V4R"/>
</dbReference>
<dbReference type="GO" id="GO:0015979">
    <property type="term" value="P:photosynthesis"/>
    <property type="evidence" value="ECO:0007669"/>
    <property type="project" value="InterPro"/>
</dbReference>
<dbReference type="SMART" id="SM00989">
    <property type="entry name" value="V4R"/>
    <property type="match status" value="1"/>
</dbReference>
<name>A0A2N3PTD9_9PROT</name>
<dbReference type="InterPro" id="IPR010249">
    <property type="entry name" value="BchJ"/>
</dbReference>
<organism evidence="2 3">
    <name type="scientific">Telmatospirillum siberiense</name>
    <dbReference type="NCBI Taxonomy" id="382514"/>
    <lineage>
        <taxon>Bacteria</taxon>
        <taxon>Pseudomonadati</taxon>
        <taxon>Pseudomonadota</taxon>
        <taxon>Alphaproteobacteria</taxon>
        <taxon>Rhodospirillales</taxon>
        <taxon>Rhodospirillaceae</taxon>
        <taxon>Telmatospirillum</taxon>
    </lineage>
</organism>
<dbReference type="RefSeq" id="WP_101251522.1">
    <property type="nucleotide sequence ID" value="NZ_PIUM01000018.1"/>
</dbReference>
<dbReference type="InterPro" id="IPR024096">
    <property type="entry name" value="NO_sig/Golgi_transp_ligand-bd"/>
</dbReference>
<dbReference type="GO" id="GO:0030494">
    <property type="term" value="P:bacteriochlorophyll biosynthetic process"/>
    <property type="evidence" value="ECO:0007669"/>
    <property type="project" value="InterPro"/>
</dbReference>
<dbReference type="AlphaFoldDB" id="A0A2N3PTD9"/>
<dbReference type="NCBIfam" id="TIGR02019">
    <property type="entry name" value="BchJ"/>
    <property type="match status" value="1"/>
</dbReference>
<evidence type="ECO:0000259" key="1">
    <source>
        <dbReference type="SMART" id="SM00989"/>
    </source>
</evidence>
<dbReference type="PANTHER" id="PTHR35090:SF1">
    <property type="entry name" value="SLR0144 PROTEIN"/>
    <property type="match status" value="1"/>
</dbReference>
<evidence type="ECO:0000313" key="2">
    <source>
        <dbReference type="EMBL" id="PKU23670.1"/>
    </source>
</evidence>
<dbReference type="Pfam" id="PF02830">
    <property type="entry name" value="V4R"/>
    <property type="match status" value="1"/>
</dbReference>
<gene>
    <name evidence="2" type="primary">bchJ</name>
    <name evidence="2" type="ORF">CWS72_15475</name>
</gene>
<sequence>MRFVDRSVARVTPVAPASVGPNAVTQVIAALQEAGLQECTSLIFTDAGVGDWLVRRPVDMVDERGVAGLHHAVRTVLPPGQAIAVMADAGRRTANYLLAKRIPRPVQTLFKILPSALASRAMMGAIRRHAWTFAGSGHFDGRAGTPMVFEIIGNPLCSRDRSPTPVCTWHAAVFQRLFSVLVSSSTRVEETACEACGDACCRFELSLD</sequence>
<keyword evidence="3" id="KW-1185">Reference proteome</keyword>
<accession>A0A2N3PTD9</accession>
<comment type="caution">
    <text evidence="2">The sequence shown here is derived from an EMBL/GenBank/DDBJ whole genome shotgun (WGS) entry which is preliminary data.</text>
</comment>
<reference evidence="3" key="1">
    <citation type="submission" date="2017-12" db="EMBL/GenBank/DDBJ databases">
        <title>Draft genome sequence of Telmatospirillum siberiense 26-4b1T, an acidotolerant peatland alphaproteobacterium potentially involved in sulfur cycling.</title>
        <authorList>
            <person name="Hausmann B."/>
            <person name="Pjevac P."/>
            <person name="Schreck K."/>
            <person name="Herbold C.W."/>
            <person name="Daims H."/>
            <person name="Wagner M."/>
            <person name="Pester M."/>
            <person name="Loy A."/>
        </authorList>
    </citation>
    <scope>NUCLEOTIDE SEQUENCE [LARGE SCALE GENOMIC DNA]</scope>
    <source>
        <strain evidence="3">26-4b1</strain>
    </source>
</reference>
<dbReference type="SUPFAM" id="SSF111126">
    <property type="entry name" value="Ligand-binding domain in the NO signalling and Golgi transport"/>
    <property type="match status" value="1"/>
</dbReference>
<dbReference type="EMBL" id="PIUM01000018">
    <property type="protein sequence ID" value="PKU23670.1"/>
    <property type="molecule type" value="Genomic_DNA"/>
</dbReference>
<proteinExistence type="predicted"/>
<dbReference type="OrthoDB" id="2080515at2"/>
<feature type="domain" description="4-vinyl reductase 4VR" evidence="1">
    <location>
        <begin position="146"/>
        <end position="207"/>
    </location>
</feature>
<dbReference type="Proteomes" id="UP000233293">
    <property type="component" value="Unassembled WGS sequence"/>
</dbReference>
<dbReference type="Gene3D" id="3.30.1380.20">
    <property type="entry name" value="Trafficking protein particle complex subunit 3"/>
    <property type="match status" value="1"/>
</dbReference>
<dbReference type="PANTHER" id="PTHR35090">
    <property type="entry name" value="DNA-DIRECTED RNA POLYMERASE SUBUNIT I"/>
    <property type="match status" value="1"/>
</dbReference>